<dbReference type="EMBL" id="SOFD01000041">
    <property type="protein sequence ID" value="TFB73078.1"/>
    <property type="molecule type" value="Genomic_DNA"/>
</dbReference>
<sequence length="450" mass="49029">MTLLKDFAGPRIDLTQQRVHPNQAECHRFVADQRFPPRLTEHESSRDLALNREIVVEAVYDRRLGEGRQVPHLPAALAQRMSEHGRRSGEPTQAAGKSEQQCCLARGEPARHDEECTDRNNEVSGADHGLATVSNREVARSDGEGDFSRVESGGRSGVEGHAEFHPTLGCAGRNATVVFSIPRVSNTQSIRLSTAIRKALMDETPGTTPEMASGTAHARGTSRVLAADSALAPETSPNLAPALARDAPPPARKRPLRTDVRADILRAATEQFFESGYLGTKLDDVATRAGYTKGAVYSNFGSKQALFGSILNERLATLLSGRLATILGDEIRLDDAALARIARRLAETLVEDGPWHLLLMELAVHSARNPQAADLYRQSRRSVRLALGAVILERADQFGIDPATHRVDVLAPLVMSATNILALERILDPDYFTNEVQSRMIEGLLVGTLR</sequence>
<dbReference type="SUPFAM" id="SSF46689">
    <property type="entry name" value="Homeodomain-like"/>
    <property type="match status" value="1"/>
</dbReference>
<evidence type="ECO:0000313" key="6">
    <source>
        <dbReference type="Proteomes" id="UP000298252"/>
    </source>
</evidence>
<proteinExistence type="predicted"/>
<comment type="caution">
    <text evidence="5">The sequence shown here is derived from an EMBL/GenBank/DDBJ whole genome shotgun (WGS) entry which is preliminary data.</text>
</comment>
<dbReference type="InterPro" id="IPR036271">
    <property type="entry name" value="Tet_transcr_reg_TetR-rel_C_sf"/>
</dbReference>
<dbReference type="Proteomes" id="UP000298252">
    <property type="component" value="Unassembled WGS sequence"/>
</dbReference>
<dbReference type="InterPro" id="IPR001647">
    <property type="entry name" value="HTH_TetR"/>
</dbReference>
<dbReference type="Pfam" id="PF00440">
    <property type="entry name" value="TetR_N"/>
    <property type="match status" value="1"/>
</dbReference>
<evidence type="ECO:0000256" key="1">
    <source>
        <dbReference type="ARBA" id="ARBA00023125"/>
    </source>
</evidence>
<dbReference type="PRINTS" id="PR00455">
    <property type="entry name" value="HTHTETR"/>
</dbReference>
<dbReference type="SUPFAM" id="SSF48498">
    <property type="entry name" value="Tetracyclin repressor-like, C-terminal domain"/>
    <property type="match status" value="1"/>
</dbReference>
<reference evidence="5 6" key="1">
    <citation type="submission" date="2019-03" db="EMBL/GenBank/DDBJ databases">
        <title>Genomics of glacier-inhabiting Cryobacterium strains.</title>
        <authorList>
            <person name="Liu Q."/>
            <person name="Xin Y.-H."/>
        </authorList>
    </citation>
    <scope>NUCLEOTIDE SEQUENCE [LARGE SCALE GENOMIC DNA]</scope>
    <source>
        <strain evidence="5 6">Hh8</strain>
    </source>
</reference>
<dbReference type="InterPro" id="IPR050109">
    <property type="entry name" value="HTH-type_TetR-like_transc_reg"/>
</dbReference>
<organism evidence="5 6">
    <name type="scientific">Cryobacterium flavum</name>
    <dbReference type="NCBI Taxonomy" id="1424659"/>
    <lineage>
        <taxon>Bacteria</taxon>
        <taxon>Bacillati</taxon>
        <taxon>Actinomycetota</taxon>
        <taxon>Actinomycetes</taxon>
        <taxon>Micrococcales</taxon>
        <taxon>Microbacteriaceae</taxon>
        <taxon>Cryobacterium</taxon>
    </lineage>
</organism>
<dbReference type="PANTHER" id="PTHR30055">
    <property type="entry name" value="HTH-TYPE TRANSCRIPTIONAL REGULATOR RUTR"/>
    <property type="match status" value="1"/>
</dbReference>
<keyword evidence="6" id="KW-1185">Reference proteome</keyword>
<dbReference type="PROSITE" id="PS50977">
    <property type="entry name" value="HTH_TETR_2"/>
    <property type="match status" value="1"/>
</dbReference>
<accession>A0ABY2I1L5</accession>
<dbReference type="Gene3D" id="1.10.357.10">
    <property type="entry name" value="Tetracycline Repressor, domain 2"/>
    <property type="match status" value="1"/>
</dbReference>
<evidence type="ECO:0000313" key="5">
    <source>
        <dbReference type="EMBL" id="TFB73078.1"/>
    </source>
</evidence>
<dbReference type="InterPro" id="IPR009057">
    <property type="entry name" value="Homeodomain-like_sf"/>
</dbReference>
<feature type="region of interest" description="Disordered" evidence="3">
    <location>
        <begin position="230"/>
        <end position="254"/>
    </location>
</feature>
<name>A0ABY2I1L5_9MICO</name>
<feature type="domain" description="HTH tetR-type" evidence="4">
    <location>
        <begin position="258"/>
        <end position="318"/>
    </location>
</feature>
<dbReference type="PANTHER" id="PTHR30055:SF241">
    <property type="entry name" value="TRANSCRIPTIONAL REGULATORY PROTEIN"/>
    <property type="match status" value="1"/>
</dbReference>
<evidence type="ECO:0000256" key="3">
    <source>
        <dbReference type="SAM" id="MobiDB-lite"/>
    </source>
</evidence>
<evidence type="ECO:0000256" key="2">
    <source>
        <dbReference type="PROSITE-ProRule" id="PRU00335"/>
    </source>
</evidence>
<protein>
    <submittedName>
        <fullName evidence="5">TetR/AcrR family transcriptional regulator</fullName>
    </submittedName>
</protein>
<evidence type="ECO:0000259" key="4">
    <source>
        <dbReference type="PROSITE" id="PS50977"/>
    </source>
</evidence>
<keyword evidence="1 2" id="KW-0238">DNA-binding</keyword>
<feature type="DNA-binding region" description="H-T-H motif" evidence="2">
    <location>
        <begin position="281"/>
        <end position="300"/>
    </location>
</feature>
<gene>
    <name evidence="5" type="ORF">E3O21_18560</name>
</gene>